<name>A0A699IQ57_TANCI</name>
<gene>
    <name evidence="2" type="ORF">Tci_541104</name>
</gene>
<dbReference type="EMBL" id="BKCJ010310669">
    <property type="protein sequence ID" value="GEZ69131.1"/>
    <property type="molecule type" value="Genomic_DNA"/>
</dbReference>
<proteinExistence type="predicted"/>
<feature type="non-terminal residue" evidence="2">
    <location>
        <position position="1"/>
    </location>
</feature>
<organism evidence="2">
    <name type="scientific">Tanacetum cinerariifolium</name>
    <name type="common">Dalmatian daisy</name>
    <name type="synonym">Chrysanthemum cinerariifolium</name>
    <dbReference type="NCBI Taxonomy" id="118510"/>
    <lineage>
        <taxon>Eukaryota</taxon>
        <taxon>Viridiplantae</taxon>
        <taxon>Streptophyta</taxon>
        <taxon>Embryophyta</taxon>
        <taxon>Tracheophyta</taxon>
        <taxon>Spermatophyta</taxon>
        <taxon>Magnoliopsida</taxon>
        <taxon>eudicotyledons</taxon>
        <taxon>Gunneridae</taxon>
        <taxon>Pentapetalae</taxon>
        <taxon>asterids</taxon>
        <taxon>campanulids</taxon>
        <taxon>Asterales</taxon>
        <taxon>Asteraceae</taxon>
        <taxon>Asteroideae</taxon>
        <taxon>Anthemideae</taxon>
        <taxon>Anthemidinae</taxon>
        <taxon>Tanacetum</taxon>
    </lineage>
</organism>
<evidence type="ECO:0008006" key="3">
    <source>
        <dbReference type="Google" id="ProtNLM"/>
    </source>
</evidence>
<protein>
    <recommendedName>
        <fullName evidence="3">Transposase (Putative), gypsy type</fullName>
    </recommendedName>
</protein>
<evidence type="ECO:0000313" key="2">
    <source>
        <dbReference type="EMBL" id="GEZ69131.1"/>
    </source>
</evidence>
<dbReference type="PANTHER" id="PTHR31099">
    <property type="entry name" value="OS06G0165300 PROTEIN"/>
    <property type="match status" value="1"/>
</dbReference>
<sequence length="677" mass="76822">RDDSGVVAGCGSGKFDMHVYISEMTSEELEDAIREYGIPLDLHPQLPPPDLTMDKLPSEFIGIYVEKMEQGDLRIPFSTFFLAVIRRFGVHVSQLISIGVHWVIMFEIRCRSLAFNVTVSLFRVFYKLCKQGYWFSFENKVGDRARNCFKEITSSLRGWKKKFFLIDGRAIPKAMPWRHADSDLRDDFPTNYRERDAARLSDVTVPLCPPPRHLLYMCELTTLFITMDDFLSLPEWTGVVVSRGDPITEEQRPKKRVIKPLEVEVPIPRLYPRRKNLEKSDPKVVAAREKSELKILAKAQAKREGGTAAVDTTNVVEKVDVAIANVVDGAPVFIEPQRRVSVTVRAGKKINDLSIETRLGPSSDHVVHSPLDGNARRGEDTMNLSGVHPSGLTDDGDSGADGSEFRFVPDWGLRDDLRICTYRACKELITHLATPAEGEFLQSLSNVDVVRQAYESLDLCNQNEVDHGELDRARNELLNVSHANVDLSKEFSLLSNTHSSCTDRERALLNQLKELKTEKEIWRCTASEQVEKVKSLEASSDAQGKSLTVAEERVWFLEGENIRFAAGVAKEEMVRQRLVREFIHDVVRKLHMSVEYRQSVAVPISFCFTVEWSSGLSLGRTPNQIEGLISQSDNLDIEGLKTWKAKHREIFTKSYPFIQKVSDFYRLPFDSLMKLIP</sequence>
<feature type="non-terminal residue" evidence="2">
    <location>
        <position position="677"/>
    </location>
</feature>
<comment type="caution">
    <text evidence="2">The sequence shown here is derived from an EMBL/GenBank/DDBJ whole genome shotgun (WGS) entry which is preliminary data.</text>
</comment>
<dbReference type="AlphaFoldDB" id="A0A699IQ57"/>
<reference evidence="2" key="1">
    <citation type="journal article" date="2019" name="Sci. Rep.">
        <title>Draft genome of Tanacetum cinerariifolium, the natural source of mosquito coil.</title>
        <authorList>
            <person name="Yamashiro T."/>
            <person name="Shiraishi A."/>
            <person name="Satake H."/>
            <person name="Nakayama K."/>
        </authorList>
    </citation>
    <scope>NUCLEOTIDE SEQUENCE</scope>
</reference>
<evidence type="ECO:0000256" key="1">
    <source>
        <dbReference type="SAM" id="MobiDB-lite"/>
    </source>
</evidence>
<dbReference type="PANTHER" id="PTHR31099:SF41">
    <property type="entry name" value="TRANSPOSASE (PUTATIVE), GYPSY TYPE-RELATED"/>
    <property type="match status" value="1"/>
</dbReference>
<feature type="region of interest" description="Disordered" evidence="1">
    <location>
        <begin position="361"/>
        <end position="383"/>
    </location>
</feature>
<accession>A0A699IQ57</accession>